<sequence length="113" mass="13096">MSILYILAGVNHFWHKTIYLTMMPAWLGYHEILVLLSGVFEVLLGGLLLPIRTRRGSAWGIILLLLAVFPANVQMMLNFLHTQQPYAWLTIVRLPLQMLLIWWAYGFTKTNKI</sequence>
<keyword evidence="1" id="KW-1133">Transmembrane helix</keyword>
<dbReference type="RefSeq" id="WP_379015106.1">
    <property type="nucleotide sequence ID" value="NZ_JBHSDC010000029.1"/>
</dbReference>
<feature type="transmembrane region" description="Helical" evidence="1">
    <location>
        <begin position="58"/>
        <end position="80"/>
    </location>
</feature>
<dbReference type="PANTHER" id="PTHR36974:SF1">
    <property type="entry name" value="DOXX FAMILY MEMBRANE PROTEIN"/>
    <property type="match status" value="1"/>
</dbReference>
<keyword evidence="1" id="KW-0472">Membrane</keyword>
<dbReference type="EMBL" id="JBHSDC010000029">
    <property type="protein sequence ID" value="MFC4233016.1"/>
    <property type="molecule type" value="Genomic_DNA"/>
</dbReference>
<evidence type="ECO:0000313" key="3">
    <source>
        <dbReference type="Proteomes" id="UP001595906"/>
    </source>
</evidence>
<name>A0ABV8PZY1_9BACT</name>
<dbReference type="Proteomes" id="UP001595906">
    <property type="component" value="Unassembled WGS sequence"/>
</dbReference>
<keyword evidence="1" id="KW-0812">Transmembrane</keyword>
<accession>A0ABV8PZY1</accession>
<organism evidence="2 3">
    <name type="scientific">Parasediminibacterium paludis</name>
    <dbReference type="NCBI Taxonomy" id="908966"/>
    <lineage>
        <taxon>Bacteria</taxon>
        <taxon>Pseudomonadati</taxon>
        <taxon>Bacteroidota</taxon>
        <taxon>Chitinophagia</taxon>
        <taxon>Chitinophagales</taxon>
        <taxon>Chitinophagaceae</taxon>
        <taxon>Parasediminibacterium</taxon>
    </lineage>
</organism>
<feature type="transmembrane region" description="Helical" evidence="1">
    <location>
        <begin position="86"/>
        <end position="105"/>
    </location>
</feature>
<evidence type="ECO:0000256" key="1">
    <source>
        <dbReference type="SAM" id="Phobius"/>
    </source>
</evidence>
<evidence type="ECO:0000313" key="2">
    <source>
        <dbReference type="EMBL" id="MFC4233016.1"/>
    </source>
</evidence>
<feature type="transmembrane region" description="Helical" evidence="1">
    <location>
        <begin position="32"/>
        <end position="51"/>
    </location>
</feature>
<gene>
    <name evidence="2" type="ORF">ACFOW1_14035</name>
</gene>
<reference evidence="3" key="1">
    <citation type="journal article" date="2019" name="Int. J. Syst. Evol. Microbiol.">
        <title>The Global Catalogue of Microorganisms (GCM) 10K type strain sequencing project: providing services to taxonomists for standard genome sequencing and annotation.</title>
        <authorList>
            <consortium name="The Broad Institute Genomics Platform"/>
            <consortium name="The Broad Institute Genome Sequencing Center for Infectious Disease"/>
            <person name="Wu L."/>
            <person name="Ma J."/>
        </authorList>
    </citation>
    <scope>NUCLEOTIDE SEQUENCE [LARGE SCALE GENOMIC DNA]</scope>
    <source>
        <strain evidence="3">CECT 8010</strain>
    </source>
</reference>
<protein>
    <submittedName>
        <fullName evidence="2">DoxX family protein</fullName>
    </submittedName>
</protein>
<comment type="caution">
    <text evidence="2">The sequence shown here is derived from an EMBL/GenBank/DDBJ whole genome shotgun (WGS) entry which is preliminary data.</text>
</comment>
<dbReference type="PANTHER" id="PTHR36974">
    <property type="entry name" value="MEMBRANE PROTEIN-RELATED"/>
    <property type="match status" value="1"/>
</dbReference>
<keyword evidence="3" id="KW-1185">Reference proteome</keyword>
<proteinExistence type="predicted"/>